<proteinExistence type="inferred from homology"/>
<protein>
    <recommendedName>
        <fullName evidence="4 5">Large ribosomal subunit protein uL24</fullName>
    </recommendedName>
</protein>
<dbReference type="PROSITE" id="PS01108">
    <property type="entry name" value="RIBOSOMAL_L24"/>
    <property type="match status" value="1"/>
</dbReference>
<comment type="function">
    <text evidence="5">One of the proteins that surrounds the polypeptide exit tunnel on the outside of the subunit.</text>
</comment>
<dbReference type="InterPro" id="IPR057264">
    <property type="entry name" value="Ribosomal_uL24_C"/>
</dbReference>
<dbReference type="NCBIfam" id="TIGR01079">
    <property type="entry name" value="rplX_bact"/>
    <property type="match status" value="1"/>
</dbReference>
<comment type="subunit">
    <text evidence="5">Part of the 50S ribosomal subunit.</text>
</comment>
<evidence type="ECO:0000313" key="9">
    <source>
        <dbReference type="Proteomes" id="UP000238701"/>
    </source>
</evidence>
<dbReference type="GO" id="GO:1990904">
    <property type="term" value="C:ribonucleoprotein complex"/>
    <property type="evidence" value="ECO:0007669"/>
    <property type="project" value="UniProtKB-KW"/>
</dbReference>
<evidence type="ECO:0000256" key="6">
    <source>
        <dbReference type="RuleBase" id="RU003477"/>
    </source>
</evidence>
<dbReference type="SUPFAM" id="SSF50104">
    <property type="entry name" value="Translation proteins SH3-like domain"/>
    <property type="match status" value="1"/>
</dbReference>
<dbReference type="OrthoDB" id="9807419at2"/>
<keyword evidence="5" id="KW-0694">RNA-binding</keyword>
<dbReference type="HAMAP" id="MF_01326_B">
    <property type="entry name" value="Ribosomal_uL24_B"/>
    <property type="match status" value="1"/>
</dbReference>
<sequence length="113" mass="12687">MQTVSTAHKRVDIRRNDTVKVITGRDKGKEGRVLRVFPNDAKILVEHVMMVKKHVRPNPQRNIKGGIAEQESRIAISNVQLVCPACGPVRIGHEMHGDRKVRVCKKCGTTLDK</sequence>
<dbReference type="CDD" id="cd06089">
    <property type="entry name" value="KOW_RPL26"/>
    <property type="match status" value="1"/>
</dbReference>
<gene>
    <name evidence="5 8" type="primary">rplX</name>
    <name evidence="8" type="ORF">SBA1_100002</name>
</gene>
<comment type="similarity">
    <text evidence="1 5 6">Belongs to the universal ribosomal protein uL24 family.</text>
</comment>
<reference evidence="9" key="1">
    <citation type="submission" date="2018-02" db="EMBL/GenBank/DDBJ databases">
        <authorList>
            <person name="Hausmann B."/>
        </authorList>
    </citation>
    <scope>NUCLEOTIDE SEQUENCE [LARGE SCALE GENOMIC DNA]</scope>
    <source>
        <strain evidence="9">Peat soil MAG SbA1</strain>
    </source>
</reference>
<comment type="function">
    <text evidence="5">One of two assembly initiator proteins, it binds directly to the 5'-end of the 23S rRNA, where it nucleates assembly of the 50S subunit.</text>
</comment>
<dbReference type="Gene3D" id="2.30.30.30">
    <property type="match status" value="1"/>
</dbReference>
<dbReference type="PANTHER" id="PTHR12903">
    <property type="entry name" value="MITOCHONDRIAL RIBOSOMAL PROTEIN L24"/>
    <property type="match status" value="1"/>
</dbReference>
<dbReference type="Proteomes" id="UP000238701">
    <property type="component" value="Unassembled WGS sequence"/>
</dbReference>
<dbReference type="AlphaFoldDB" id="A0A2U3JVV2"/>
<accession>A0A2U3JVV2</accession>
<evidence type="ECO:0000256" key="3">
    <source>
        <dbReference type="ARBA" id="ARBA00023274"/>
    </source>
</evidence>
<keyword evidence="3 5" id="KW-0687">Ribonucleoprotein</keyword>
<dbReference type="Pfam" id="PF00467">
    <property type="entry name" value="KOW"/>
    <property type="match status" value="1"/>
</dbReference>
<dbReference type="GO" id="GO:0006412">
    <property type="term" value="P:translation"/>
    <property type="evidence" value="ECO:0007669"/>
    <property type="project" value="UniProtKB-UniRule"/>
</dbReference>
<feature type="domain" description="KOW" evidence="7">
    <location>
        <begin position="12"/>
        <end position="39"/>
    </location>
</feature>
<dbReference type="SMART" id="SM00739">
    <property type="entry name" value="KOW"/>
    <property type="match status" value="1"/>
</dbReference>
<evidence type="ECO:0000259" key="7">
    <source>
        <dbReference type="SMART" id="SM00739"/>
    </source>
</evidence>
<organism evidence="8 9">
    <name type="scientific">Candidatus Sulfotelmatobacter kueseliae</name>
    <dbReference type="NCBI Taxonomy" id="2042962"/>
    <lineage>
        <taxon>Bacteria</taxon>
        <taxon>Pseudomonadati</taxon>
        <taxon>Acidobacteriota</taxon>
        <taxon>Terriglobia</taxon>
        <taxon>Terriglobales</taxon>
        <taxon>Candidatus Korobacteraceae</taxon>
        <taxon>Candidatus Sulfotelmatobacter</taxon>
    </lineage>
</organism>
<evidence type="ECO:0000256" key="1">
    <source>
        <dbReference type="ARBA" id="ARBA00010618"/>
    </source>
</evidence>
<dbReference type="InterPro" id="IPR005825">
    <property type="entry name" value="Ribosomal_uL24_CS"/>
</dbReference>
<dbReference type="InterPro" id="IPR005824">
    <property type="entry name" value="KOW"/>
</dbReference>
<dbReference type="GO" id="GO:0003735">
    <property type="term" value="F:structural constituent of ribosome"/>
    <property type="evidence" value="ECO:0007669"/>
    <property type="project" value="InterPro"/>
</dbReference>
<keyword evidence="2 5" id="KW-0689">Ribosomal protein</keyword>
<dbReference type="EMBL" id="OMOD01000002">
    <property type="protein sequence ID" value="SPF31546.1"/>
    <property type="molecule type" value="Genomic_DNA"/>
</dbReference>
<dbReference type="InterPro" id="IPR003256">
    <property type="entry name" value="Ribosomal_uL24"/>
</dbReference>
<dbReference type="GO" id="GO:0005840">
    <property type="term" value="C:ribosome"/>
    <property type="evidence" value="ECO:0007669"/>
    <property type="project" value="UniProtKB-KW"/>
</dbReference>
<evidence type="ECO:0000256" key="5">
    <source>
        <dbReference type="HAMAP-Rule" id="MF_01326"/>
    </source>
</evidence>
<evidence type="ECO:0000256" key="2">
    <source>
        <dbReference type="ARBA" id="ARBA00022980"/>
    </source>
</evidence>
<evidence type="ECO:0000313" key="8">
    <source>
        <dbReference type="EMBL" id="SPF31546.1"/>
    </source>
</evidence>
<dbReference type="InterPro" id="IPR014722">
    <property type="entry name" value="Rib_uL2_dom2"/>
</dbReference>
<name>A0A2U3JVV2_9BACT</name>
<dbReference type="Pfam" id="PF17136">
    <property type="entry name" value="ribosomal_L24"/>
    <property type="match status" value="1"/>
</dbReference>
<dbReference type="GO" id="GO:0019843">
    <property type="term" value="F:rRNA binding"/>
    <property type="evidence" value="ECO:0007669"/>
    <property type="project" value="UniProtKB-UniRule"/>
</dbReference>
<dbReference type="InterPro" id="IPR041988">
    <property type="entry name" value="Ribosomal_uL24_KOW"/>
</dbReference>
<dbReference type="InterPro" id="IPR008991">
    <property type="entry name" value="Translation_prot_SH3-like_sf"/>
</dbReference>
<keyword evidence="5" id="KW-0699">rRNA-binding</keyword>
<evidence type="ECO:0000256" key="4">
    <source>
        <dbReference type="ARBA" id="ARBA00035206"/>
    </source>
</evidence>